<dbReference type="InterPro" id="IPR012292">
    <property type="entry name" value="Globin/Proto"/>
</dbReference>
<dbReference type="HOGENOM" id="CLU_003827_13_1_1"/>
<dbReference type="PROSITE" id="PS01033">
    <property type="entry name" value="GLOBIN"/>
    <property type="match status" value="1"/>
</dbReference>
<dbReference type="CDD" id="cd01040">
    <property type="entry name" value="Mb-like"/>
    <property type="match status" value="1"/>
</dbReference>
<dbReference type="CTD" id="20248772"/>
<evidence type="ECO:0000256" key="3">
    <source>
        <dbReference type="ARBA" id="ARBA00022617"/>
    </source>
</evidence>
<dbReference type="KEGG" id="lgi:LOTGIDRAFT_231953"/>
<keyword evidence="7" id="KW-0514">Muscle protein</keyword>
<organism evidence="11 12">
    <name type="scientific">Lottia gigantea</name>
    <name type="common">Giant owl limpet</name>
    <dbReference type="NCBI Taxonomy" id="225164"/>
    <lineage>
        <taxon>Eukaryota</taxon>
        <taxon>Metazoa</taxon>
        <taxon>Spiralia</taxon>
        <taxon>Lophotrochozoa</taxon>
        <taxon>Mollusca</taxon>
        <taxon>Gastropoda</taxon>
        <taxon>Patellogastropoda</taxon>
        <taxon>Lottioidea</taxon>
        <taxon>Lottiidae</taxon>
        <taxon>Lottia</taxon>
    </lineage>
</organism>
<dbReference type="InterPro" id="IPR002336">
    <property type="entry name" value="Erythrocruorin"/>
</dbReference>
<dbReference type="GO" id="GO:0005833">
    <property type="term" value="C:hemoglobin complex"/>
    <property type="evidence" value="ECO:0007669"/>
    <property type="project" value="InterPro"/>
</dbReference>
<comment type="similarity">
    <text evidence="9">Belongs to the globin family.</text>
</comment>
<dbReference type="GO" id="GO:0020037">
    <property type="term" value="F:heme binding"/>
    <property type="evidence" value="ECO:0007669"/>
    <property type="project" value="InterPro"/>
</dbReference>
<dbReference type="GO" id="GO:0046872">
    <property type="term" value="F:metal ion binding"/>
    <property type="evidence" value="ECO:0007669"/>
    <property type="project" value="UniProtKB-KW"/>
</dbReference>
<sequence>MACAITGLTAAEKSLVAEAWKNISPKKKDYGVELFMSLFTAHPDALDHFKNFPSKNLDEIKNTADMRAHAAAVMYALDSLVDNLEDPECMVGLIRKIARNHKSRGIGKSRFEQLRGIFGNFLDTSLGGKSNATTKGAWDKFLHFTNNQIETMQA</sequence>
<evidence type="ECO:0000256" key="4">
    <source>
        <dbReference type="ARBA" id="ARBA00022621"/>
    </source>
</evidence>
<dbReference type="InterPro" id="IPR009050">
    <property type="entry name" value="Globin-like_sf"/>
</dbReference>
<dbReference type="InterPro" id="IPR000971">
    <property type="entry name" value="Globin"/>
</dbReference>
<keyword evidence="12" id="KW-1185">Reference proteome</keyword>
<dbReference type="PANTHER" id="PTHR47217:SF1">
    <property type="entry name" value="GLOBIN-LIKE PROTEIN"/>
    <property type="match status" value="1"/>
</dbReference>
<dbReference type="AlphaFoldDB" id="V4C2N0"/>
<dbReference type="RefSeq" id="XP_009053622.1">
    <property type="nucleotide sequence ID" value="XM_009055374.1"/>
</dbReference>
<dbReference type="OMA" id="CELILSW"/>
<evidence type="ECO:0000259" key="10">
    <source>
        <dbReference type="PROSITE" id="PS01033"/>
    </source>
</evidence>
<evidence type="ECO:0000256" key="6">
    <source>
        <dbReference type="ARBA" id="ARBA00023004"/>
    </source>
</evidence>
<dbReference type="EMBL" id="KB201611">
    <property type="protein sequence ID" value="ESO95779.1"/>
    <property type="molecule type" value="Genomic_DNA"/>
</dbReference>
<keyword evidence="4 9" id="KW-0561">Oxygen transport</keyword>
<proteinExistence type="inferred from homology"/>
<accession>V4C2N0</accession>
<dbReference type="GeneID" id="20248772"/>
<evidence type="ECO:0000256" key="2">
    <source>
        <dbReference type="ARBA" id="ARBA00022448"/>
    </source>
</evidence>
<evidence type="ECO:0000256" key="5">
    <source>
        <dbReference type="ARBA" id="ARBA00022723"/>
    </source>
</evidence>
<dbReference type="Gene3D" id="1.10.490.10">
    <property type="entry name" value="Globins"/>
    <property type="match status" value="1"/>
</dbReference>
<evidence type="ECO:0000313" key="12">
    <source>
        <dbReference type="Proteomes" id="UP000030746"/>
    </source>
</evidence>
<dbReference type="PANTHER" id="PTHR47217">
    <property type="entry name" value="GLOBIN-LIKE PROTEIN"/>
    <property type="match status" value="1"/>
</dbReference>
<gene>
    <name evidence="11" type="ORF">LOTGIDRAFT_231953</name>
</gene>
<dbReference type="InterPro" id="IPR044399">
    <property type="entry name" value="Mb-like_M"/>
</dbReference>
<evidence type="ECO:0000313" key="11">
    <source>
        <dbReference type="EMBL" id="ESO95779.1"/>
    </source>
</evidence>
<keyword evidence="6" id="KW-0408">Iron</keyword>
<keyword evidence="3 9" id="KW-0349">Heme</keyword>
<evidence type="ECO:0000256" key="7">
    <source>
        <dbReference type="ARBA" id="ARBA00023179"/>
    </source>
</evidence>
<evidence type="ECO:0000256" key="8">
    <source>
        <dbReference type="ARBA" id="ARBA00030087"/>
    </source>
</evidence>
<feature type="domain" description="Globin" evidence="10">
    <location>
        <begin position="7"/>
        <end position="154"/>
    </location>
</feature>
<dbReference type="SUPFAM" id="SSF46458">
    <property type="entry name" value="Globin-like"/>
    <property type="match status" value="1"/>
</dbReference>
<dbReference type="GO" id="GO:0005576">
    <property type="term" value="C:extracellular region"/>
    <property type="evidence" value="ECO:0007669"/>
    <property type="project" value="InterPro"/>
</dbReference>
<dbReference type="Pfam" id="PF00042">
    <property type="entry name" value="Globin"/>
    <property type="match status" value="1"/>
</dbReference>
<dbReference type="GO" id="GO:0005344">
    <property type="term" value="F:oxygen carrier activity"/>
    <property type="evidence" value="ECO:0007669"/>
    <property type="project" value="UniProtKB-KW"/>
</dbReference>
<keyword evidence="5" id="KW-0479">Metal-binding</keyword>
<reference evidence="11 12" key="1">
    <citation type="journal article" date="2013" name="Nature">
        <title>Insights into bilaterian evolution from three spiralian genomes.</title>
        <authorList>
            <person name="Simakov O."/>
            <person name="Marletaz F."/>
            <person name="Cho S.J."/>
            <person name="Edsinger-Gonzales E."/>
            <person name="Havlak P."/>
            <person name="Hellsten U."/>
            <person name="Kuo D.H."/>
            <person name="Larsson T."/>
            <person name="Lv J."/>
            <person name="Arendt D."/>
            <person name="Savage R."/>
            <person name="Osoegawa K."/>
            <person name="de Jong P."/>
            <person name="Grimwood J."/>
            <person name="Chapman J.A."/>
            <person name="Shapiro H."/>
            <person name="Aerts A."/>
            <person name="Otillar R.P."/>
            <person name="Terry A.Y."/>
            <person name="Boore J.L."/>
            <person name="Grigoriev I.V."/>
            <person name="Lindberg D.R."/>
            <person name="Seaver E.C."/>
            <person name="Weisblat D.A."/>
            <person name="Putnam N.H."/>
            <person name="Rokhsar D.S."/>
        </authorList>
    </citation>
    <scope>NUCLEOTIDE SEQUENCE [LARGE SCALE GENOMIC DNA]</scope>
</reference>
<evidence type="ECO:0000256" key="9">
    <source>
        <dbReference type="RuleBase" id="RU000356"/>
    </source>
</evidence>
<dbReference type="GO" id="GO:0019825">
    <property type="term" value="F:oxygen binding"/>
    <property type="evidence" value="ECO:0007669"/>
    <property type="project" value="InterPro"/>
</dbReference>
<keyword evidence="2 9" id="KW-0813">Transport</keyword>
<dbReference type="PRINTS" id="PR00611">
    <property type="entry name" value="ERYTHCRUORIN"/>
</dbReference>
<evidence type="ECO:0000256" key="1">
    <source>
        <dbReference type="ARBA" id="ARBA00013895"/>
    </source>
</evidence>
<dbReference type="Proteomes" id="UP000030746">
    <property type="component" value="Unassembled WGS sequence"/>
</dbReference>
<dbReference type="OrthoDB" id="436496at2759"/>
<protein>
    <recommendedName>
        <fullName evidence="1">Globin</fullName>
    </recommendedName>
    <alternativeName>
        <fullName evidence="8">Myoglobin</fullName>
    </alternativeName>
</protein>
<name>V4C2N0_LOTGI</name>